<dbReference type="Pfam" id="PF00324">
    <property type="entry name" value="AA_permease"/>
    <property type="match status" value="1"/>
</dbReference>
<dbReference type="PANTHER" id="PTHR43495">
    <property type="entry name" value="GABA PERMEASE"/>
    <property type="match status" value="1"/>
</dbReference>
<dbReference type="PIRSF" id="PIRSF006060">
    <property type="entry name" value="AA_transporter"/>
    <property type="match status" value="1"/>
</dbReference>
<feature type="transmembrane region" description="Helical" evidence="6">
    <location>
        <begin position="169"/>
        <end position="186"/>
    </location>
</feature>
<feature type="transmembrane region" description="Helical" evidence="6">
    <location>
        <begin position="293"/>
        <end position="314"/>
    </location>
</feature>
<dbReference type="AlphaFoldDB" id="A0A1N7IH52"/>
<accession>A0A1N7IH52</accession>
<evidence type="ECO:0000256" key="6">
    <source>
        <dbReference type="SAM" id="Phobius"/>
    </source>
</evidence>
<feature type="transmembrane region" description="Helical" evidence="6">
    <location>
        <begin position="465"/>
        <end position="486"/>
    </location>
</feature>
<feature type="domain" description="Amino acid permease/ SLC12A" evidence="7">
    <location>
        <begin position="63"/>
        <end position="512"/>
    </location>
</feature>
<evidence type="ECO:0000259" key="7">
    <source>
        <dbReference type="Pfam" id="PF00324"/>
    </source>
</evidence>
<dbReference type="GO" id="GO:0055085">
    <property type="term" value="P:transmembrane transport"/>
    <property type="evidence" value="ECO:0007669"/>
    <property type="project" value="InterPro"/>
</dbReference>
<dbReference type="InterPro" id="IPR004841">
    <property type="entry name" value="AA-permease/SLC12A_dom"/>
</dbReference>
<feature type="transmembrane region" description="Helical" evidence="6">
    <location>
        <begin position="198"/>
        <end position="220"/>
    </location>
</feature>
<feature type="transmembrane region" description="Helical" evidence="6">
    <location>
        <begin position="87"/>
        <end position="107"/>
    </location>
</feature>
<keyword evidence="4 6" id="KW-1133">Transmembrane helix</keyword>
<evidence type="ECO:0000256" key="2">
    <source>
        <dbReference type="ARBA" id="ARBA00022448"/>
    </source>
</evidence>
<dbReference type="GO" id="GO:0016020">
    <property type="term" value="C:membrane"/>
    <property type="evidence" value="ECO:0007669"/>
    <property type="project" value="UniProtKB-SubCell"/>
</dbReference>
<dbReference type="GO" id="GO:0006865">
    <property type="term" value="P:amino acid transport"/>
    <property type="evidence" value="ECO:0007669"/>
    <property type="project" value="InterPro"/>
</dbReference>
<evidence type="ECO:0000256" key="4">
    <source>
        <dbReference type="ARBA" id="ARBA00022989"/>
    </source>
</evidence>
<feature type="transmembrane region" description="Helical" evidence="6">
    <location>
        <begin position="252"/>
        <end position="272"/>
    </location>
</feature>
<evidence type="ECO:0000313" key="8">
    <source>
        <dbReference type="EMBL" id="SIS36356.1"/>
    </source>
</evidence>
<keyword evidence="2" id="KW-0813">Transport</keyword>
<dbReference type="EMBL" id="FTNZ01000005">
    <property type="protein sequence ID" value="SIS36356.1"/>
    <property type="molecule type" value="Genomic_DNA"/>
</dbReference>
<dbReference type="FunFam" id="1.20.1740.10:FF:000001">
    <property type="entry name" value="Amino acid permease"/>
    <property type="match status" value="1"/>
</dbReference>
<gene>
    <name evidence="8" type="ORF">SAMN05421768_105200</name>
</gene>
<keyword evidence="5 6" id="KW-0472">Membrane</keyword>
<dbReference type="PANTHER" id="PTHR43495:SF3">
    <property type="entry name" value="PHENYLALANINE-SPECIFIC PERMEASE"/>
    <property type="match status" value="1"/>
</dbReference>
<protein>
    <submittedName>
        <fullName evidence="8">Aromatic amino acid:proton symporter, AAT family</fullName>
    </submittedName>
</protein>
<dbReference type="Gene3D" id="1.20.1740.10">
    <property type="entry name" value="Amino acid/polyamine transporter I"/>
    <property type="match status" value="1"/>
</dbReference>
<feature type="transmembrane region" description="Helical" evidence="6">
    <location>
        <begin position="343"/>
        <end position="365"/>
    </location>
</feature>
<name>A0A1N7IH52_9FLAO</name>
<sequence length="514" mass="57010">MNLNIYGQRSLIGLNFKLPVLSHGMRISVKSFYIFSDRIIHSMNSEKKTEQNETLVRGLTNRHIQLIALGGAIGTGLFLGIGPAAVLAGPSVILGYALAGIIAFFIMRQLGEMVVQEPVSGSFSHFAYKYWGNFPGFASGWNYWILYILVSMAELTAIGHYIHFWWPEIPLWVSSLFFFVVINALNLASVKVYGETEFWFSIIKVVAIIAMIIFGIYLLASGTGGDKASVSNLWNDGGFFPKGLFNKTESGYSGLFAAMAMIMFSFGGLELIGITAAEAKNPEKTIPQATNQVIYRILIFYVGALVILFSLSPWREITEGSSPFVMVFQNLNGLEFSLFGKVIQFNSLIANVLNLIVLTAALSVYNSSVYSNSRMLFGLAQQGNAPKFLKKLNKNSVPINAILISSCFAGICIIINKLVPEKAFEYLMALVVSTLIINWLMICYTHLKFKKSINSSGIQSKFPSIFYPISNYICIAFLVLILGLMSITGMEIQVILIPVWIGFLFVMYKLYKPS</sequence>
<feature type="transmembrane region" description="Helical" evidence="6">
    <location>
        <begin position="64"/>
        <end position="81"/>
    </location>
</feature>
<evidence type="ECO:0000256" key="1">
    <source>
        <dbReference type="ARBA" id="ARBA00004141"/>
    </source>
</evidence>
<evidence type="ECO:0000256" key="5">
    <source>
        <dbReference type="ARBA" id="ARBA00023136"/>
    </source>
</evidence>
<organism evidence="8 9">
    <name type="scientific">Chryseobacterium joostei</name>
    <dbReference type="NCBI Taxonomy" id="112234"/>
    <lineage>
        <taxon>Bacteria</taxon>
        <taxon>Pseudomonadati</taxon>
        <taxon>Bacteroidota</taxon>
        <taxon>Flavobacteriia</taxon>
        <taxon>Flavobacteriales</taxon>
        <taxon>Weeksellaceae</taxon>
        <taxon>Chryseobacterium group</taxon>
        <taxon>Chryseobacterium</taxon>
    </lineage>
</organism>
<dbReference type="PROSITE" id="PS00218">
    <property type="entry name" value="AMINO_ACID_PERMEASE_1"/>
    <property type="match status" value="1"/>
</dbReference>
<dbReference type="Proteomes" id="UP000186106">
    <property type="component" value="Unassembled WGS sequence"/>
</dbReference>
<evidence type="ECO:0000256" key="3">
    <source>
        <dbReference type="ARBA" id="ARBA00022692"/>
    </source>
</evidence>
<feature type="transmembrane region" description="Helical" evidence="6">
    <location>
        <begin position="424"/>
        <end position="444"/>
    </location>
</feature>
<dbReference type="STRING" id="112234.SAMN05421768_105200"/>
<evidence type="ECO:0000313" key="9">
    <source>
        <dbReference type="Proteomes" id="UP000186106"/>
    </source>
</evidence>
<dbReference type="InterPro" id="IPR004840">
    <property type="entry name" value="Amino_acid_permease_CS"/>
</dbReference>
<keyword evidence="3 6" id="KW-0812">Transmembrane</keyword>
<feature type="transmembrane region" description="Helical" evidence="6">
    <location>
        <begin position="492"/>
        <end position="511"/>
    </location>
</feature>
<reference evidence="8 9" key="1">
    <citation type="submission" date="2017-01" db="EMBL/GenBank/DDBJ databases">
        <authorList>
            <person name="Mah S.A."/>
            <person name="Swanson W.J."/>
            <person name="Moy G.W."/>
            <person name="Vacquier V.D."/>
        </authorList>
    </citation>
    <scope>NUCLEOTIDE SEQUENCE [LARGE SCALE GENOMIC DNA]</scope>
    <source>
        <strain evidence="8 9">DSM 16927</strain>
    </source>
</reference>
<comment type="subcellular location">
    <subcellularLocation>
        <location evidence="1">Membrane</location>
        <topology evidence="1">Multi-pass membrane protein</topology>
    </subcellularLocation>
</comment>
<proteinExistence type="predicted"/>
<feature type="transmembrane region" description="Helical" evidence="6">
    <location>
        <begin position="397"/>
        <end position="418"/>
    </location>
</feature>